<dbReference type="PANTHER" id="PTHR20854">
    <property type="entry name" value="INOSITOL MONOPHOSPHATASE"/>
    <property type="match status" value="1"/>
</dbReference>
<feature type="binding site" evidence="6">
    <location>
        <position position="66"/>
    </location>
    <ligand>
        <name>Mg(2+)</name>
        <dbReference type="ChEBI" id="CHEBI:18420"/>
        <label>1</label>
        <note>catalytic</note>
    </ligand>
</feature>
<dbReference type="Pfam" id="PF00459">
    <property type="entry name" value="Inositol_P"/>
    <property type="match status" value="1"/>
</dbReference>
<dbReference type="PRINTS" id="PR00377">
    <property type="entry name" value="IMPHPHTASES"/>
</dbReference>
<dbReference type="InterPro" id="IPR033942">
    <property type="entry name" value="IMPase"/>
</dbReference>
<keyword evidence="9" id="KW-1185">Reference proteome</keyword>
<proteinExistence type="inferred from homology"/>
<feature type="binding site" evidence="6">
    <location>
        <position position="85"/>
    </location>
    <ligand>
        <name>Mg(2+)</name>
        <dbReference type="ChEBI" id="CHEBI:18420"/>
        <label>1</label>
        <note>catalytic</note>
    </ligand>
</feature>
<keyword evidence="3 6" id="KW-0479">Metal-binding</keyword>
<comment type="catalytic activity">
    <reaction evidence="1 7">
        <text>a myo-inositol phosphate + H2O = myo-inositol + phosphate</text>
        <dbReference type="Rhea" id="RHEA:24056"/>
        <dbReference type="ChEBI" id="CHEBI:15377"/>
        <dbReference type="ChEBI" id="CHEBI:17268"/>
        <dbReference type="ChEBI" id="CHEBI:43474"/>
        <dbReference type="ChEBI" id="CHEBI:84139"/>
        <dbReference type="EC" id="3.1.3.25"/>
    </reaction>
</comment>
<dbReference type="Gene3D" id="3.40.190.80">
    <property type="match status" value="1"/>
</dbReference>
<protein>
    <recommendedName>
        <fullName evidence="7">Inositol-1-monophosphatase</fullName>
        <ecNumber evidence="7">3.1.3.25</ecNumber>
    </recommendedName>
</protein>
<evidence type="ECO:0000256" key="5">
    <source>
        <dbReference type="ARBA" id="ARBA00022842"/>
    </source>
</evidence>
<dbReference type="EC" id="3.1.3.25" evidence="7"/>
<comment type="similarity">
    <text evidence="7">Belongs to the inositol monophosphatase superfamily.</text>
</comment>
<dbReference type="EMBL" id="JACVEL010000004">
    <property type="protein sequence ID" value="MBC9812388.1"/>
    <property type="molecule type" value="Genomic_DNA"/>
</dbReference>
<gene>
    <name evidence="8" type="ORF">H9Y05_07865</name>
</gene>
<dbReference type="RefSeq" id="WP_216713974.1">
    <property type="nucleotide sequence ID" value="NZ_JACVEL010000004.1"/>
</dbReference>
<organism evidence="8 9">
    <name type="scientific">Taishania pollutisoli</name>
    <dbReference type="NCBI Taxonomy" id="2766479"/>
    <lineage>
        <taxon>Bacteria</taxon>
        <taxon>Pseudomonadati</taxon>
        <taxon>Bacteroidota</taxon>
        <taxon>Flavobacteriia</taxon>
        <taxon>Flavobacteriales</taxon>
        <taxon>Crocinitomicaceae</taxon>
        <taxon>Taishania</taxon>
    </lineage>
</organism>
<evidence type="ECO:0000256" key="3">
    <source>
        <dbReference type="ARBA" id="ARBA00022723"/>
    </source>
</evidence>
<dbReference type="CDD" id="cd01639">
    <property type="entry name" value="IMPase"/>
    <property type="match status" value="1"/>
</dbReference>
<feature type="binding site" evidence="6">
    <location>
        <position position="86"/>
    </location>
    <ligand>
        <name>Mg(2+)</name>
        <dbReference type="ChEBI" id="CHEBI:18420"/>
        <label>1</label>
        <note>catalytic</note>
    </ligand>
</feature>
<keyword evidence="5 6" id="KW-0460">Magnesium</keyword>
<dbReference type="SUPFAM" id="SSF56655">
    <property type="entry name" value="Carbohydrate phosphatase"/>
    <property type="match status" value="1"/>
</dbReference>
<comment type="caution">
    <text evidence="8">The sequence shown here is derived from an EMBL/GenBank/DDBJ whole genome shotgun (WGS) entry which is preliminary data.</text>
</comment>
<dbReference type="PROSITE" id="PS00630">
    <property type="entry name" value="IMP_2"/>
    <property type="match status" value="1"/>
</dbReference>
<dbReference type="Gene3D" id="3.30.540.10">
    <property type="entry name" value="Fructose-1,6-Bisphosphatase, subunit A, domain 1"/>
    <property type="match status" value="1"/>
</dbReference>
<keyword evidence="4 7" id="KW-0378">Hydrolase</keyword>
<dbReference type="FunFam" id="3.40.190.80:FF:000020">
    <property type="entry name" value="Fructose-1,6-bisphosphatase/inositol-1-monophosphatase"/>
    <property type="match status" value="1"/>
</dbReference>
<dbReference type="InterPro" id="IPR000760">
    <property type="entry name" value="Inositol_monophosphatase-like"/>
</dbReference>
<comment type="cofactor">
    <cofactor evidence="2 6 7">
        <name>Mg(2+)</name>
        <dbReference type="ChEBI" id="CHEBI:18420"/>
    </cofactor>
</comment>
<evidence type="ECO:0000313" key="9">
    <source>
        <dbReference type="Proteomes" id="UP000652681"/>
    </source>
</evidence>
<sequence length="261" mass="29757">MDYNDLNKKAIDIIQQSGEFVERRNNKNIFEEKGKDNFLSYLDLEIQEYLAKSLKNIFPLANIVSEEYDANPDIDDGHYWIIDPIDGTTNLIHNYPHYCTSITLINNYEPIIGITYNPITKDLFRAQKGKGAFLNDKRINVSKNDILQKSILGFGFPYDKTKILPIVDLLKKAIFKSQDLRRTGSAALDLAYVACGRIDGFFELDLEIWDFAAGSLLISEAGGNISDWKNLRLNFKDKSNIIATNNLIHKELLELINSTNI</sequence>
<feature type="binding site" evidence="6">
    <location>
        <position position="210"/>
    </location>
    <ligand>
        <name>Mg(2+)</name>
        <dbReference type="ChEBI" id="CHEBI:18420"/>
        <label>1</label>
        <note>catalytic</note>
    </ligand>
</feature>
<dbReference type="Proteomes" id="UP000652681">
    <property type="component" value="Unassembled WGS sequence"/>
</dbReference>
<feature type="binding site" evidence="6">
    <location>
        <position position="83"/>
    </location>
    <ligand>
        <name>Mg(2+)</name>
        <dbReference type="ChEBI" id="CHEBI:18420"/>
        <label>1</label>
        <note>catalytic</note>
    </ligand>
</feature>
<evidence type="ECO:0000313" key="8">
    <source>
        <dbReference type="EMBL" id="MBC9812388.1"/>
    </source>
</evidence>
<dbReference type="GO" id="GO:0046872">
    <property type="term" value="F:metal ion binding"/>
    <property type="evidence" value="ECO:0007669"/>
    <property type="project" value="UniProtKB-KW"/>
</dbReference>
<dbReference type="AlphaFoldDB" id="A0A8J6PC28"/>
<evidence type="ECO:0000256" key="7">
    <source>
        <dbReference type="RuleBase" id="RU364068"/>
    </source>
</evidence>
<name>A0A8J6PC28_9FLAO</name>
<dbReference type="GO" id="GO:0007165">
    <property type="term" value="P:signal transduction"/>
    <property type="evidence" value="ECO:0007669"/>
    <property type="project" value="TreeGrafter"/>
</dbReference>
<dbReference type="PANTHER" id="PTHR20854:SF4">
    <property type="entry name" value="INOSITOL-1-MONOPHOSPHATASE-RELATED"/>
    <property type="match status" value="1"/>
</dbReference>
<evidence type="ECO:0000256" key="2">
    <source>
        <dbReference type="ARBA" id="ARBA00001946"/>
    </source>
</evidence>
<accession>A0A8J6PC28</accession>
<dbReference type="GO" id="GO:0006020">
    <property type="term" value="P:inositol metabolic process"/>
    <property type="evidence" value="ECO:0007669"/>
    <property type="project" value="TreeGrafter"/>
</dbReference>
<dbReference type="InterPro" id="IPR020550">
    <property type="entry name" value="Inositol_monophosphatase_CS"/>
</dbReference>
<evidence type="ECO:0000256" key="4">
    <source>
        <dbReference type="ARBA" id="ARBA00022801"/>
    </source>
</evidence>
<evidence type="ECO:0000256" key="6">
    <source>
        <dbReference type="PIRSR" id="PIRSR600760-2"/>
    </source>
</evidence>
<dbReference type="GO" id="GO:0046854">
    <property type="term" value="P:phosphatidylinositol phosphate biosynthetic process"/>
    <property type="evidence" value="ECO:0007669"/>
    <property type="project" value="InterPro"/>
</dbReference>
<dbReference type="GO" id="GO:0008934">
    <property type="term" value="F:inositol monophosphate 1-phosphatase activity"/>
    <property type="evidence" value="ECO:0007669"/>
    <property type="project" value="InterPro"/>
</dbReference>
<reference evidence="8" key="1">
    <citation type="submission" date="2020-09" db="EMBL/GenBank/DDBJ databases">
        <title>Taishania pollutisoli gen. nov., sp. nov., Isolated from Tetrabromobisphenol A-Contaminated Soil.</title>
        <authorList>
            <person name="Chen Q."/>
        </authorList>
    </citation>
    <scope>NUCLEOTIDE SEQUENCE</scope>
    <source>
        <strain evidence="8">CZZ-1</strain>
    </source>
</reference>
<evidence type="ECO:0000256" key="1">
    <source>
        <dbReference type="ARBA" id="ARBA00001033"/>
    </source>
</evidence>